<dbReference type="EMBL" id="BMQG01000003">
    <property type="protein sequence ID" value="GGM37468.1"/>
    <property type="molecule type" value="Genomic_DNA"/>
</dbReference>
<dbReference type="GO" id="GO:0006310">
    <property type="term" value="P:DNA recombination"/>
    <property type="evidence" value="ECO:0007669"/>
    <property type="project" value="UniProtKB-KW"/>
</dbReference>
<comment type="caution">
    <text evidence="4">The sequence shown here is derived from an EMBL/GenBank/DDBJ whole genome shotgun (WGS) entry which is preliminary data.</text>
</comment>
<evidence type="ECO:0000313" key="5">
    <source>
        <dbReference type="Proteomes" id="UP000600547"/>
    </source>
</evidence>
<accession>A0A8H9GQB8</accession>
<dbReference type="GO" id="GO:0015074">
    <property type="term" value="P:DNA integration"/>
    <property type="evidence" value="ECO:0007669"/>
    <property type="project" value="InterPro"/>
</dbReference>
<dbReference type="InterPro" id="IPR013762">
    <property type="entry name" value="Integrase-like_cat_sf"/>
</dbReference>
<keyword evidence="1" id="KW-0233">DNA recombination</keyword>
<evidence type="ECO:0000313" key="4">
    <source>
        <dbReference type="EMBL" id="GGM37468.1"/>
    </source>
</evidence>
<keyword evidence="5" id="KW-1185">Reference proteome</keyword>
<dbReference type="PROSITE" id="PS51900">
    <property type="entry name" value="CB"/>
    <property type="match status" value="1"/>
</dbReference>
<protein>
    <recommendedName>
        <fullName evidence="3">Core-binding (CB) domain-containing protein</fullName>
    </recommendedName>
</protein>
<organism evidence="4 5">
    <name type="scientific">Deinococcus arenae</name>
    <dbReference type="NCBI Taxonomy" id="1452751"/>
    <lineage>
        <taxon>Bacteria</taxon>
        <taxon>Thermotogati</taxon>
        <taxon>Deinococcota</taxon>
        <taxon>Deinococci</taxon>
        <taxon>Deinococcales</taxon>
        <taxon>Deinococcaceae</taxon>
        <taxon>Deinococcus</taxon>
    </lineage>
</organism>
<evidence type="ECO:0000259" key="3">
    <source>
        <dbReference type="PROSITE" id="PS51900"/>
    </source>
</evidence>
<gene>
    <name evidence="4" type="ORF">GCM10008956_12390</name>
</gene>
<dbReference type="AlphaFoldDB" id="A0A8H9GQB8"/>
<dbReference type="Proteomes" id="UP000600547">
    <property type="component" value="Unassembled WGS sequence"/>
</dbReference>
<name>A0A8H9GQB8_9DEIO</name>
<keyword evidence="2" id="KW-0238">DNA-binding</keyword>
<proteinExistence type="predicted"/>
<dbReference type="InterPro" id="IPR044068">
    <property type="entry name" value="CB"/>
</dbReference>
<dbReference type="Gene3D" id="1.10.443.10">
    <property type="entry name" value="Intergrase catalytic core"/>
    <property type="match status" value="1"/>
</dbReference>
<evidence type="ECO:0000256" key="2">
    <source>
        <dbReference type="PROSITE-ProRule" id="PRU01248"/>
    </source>
</evidence>
<dbReference type="GO" id="GO:0003677">
    <property type="term" value="F:DNA binding"/>
    <property type="evidence" value="ECO:0007669"/>
    <property type="project" value="UniProtKB-UniRule"/>
</dbReference>
<reference evidence="5" key="1">
    <citation type="journal article" date="2019" name="Int. J. Syst. Evol. Microbiol.">
        <title>The Global Catalogue of Microorganisms (GCM) 10K type strain sequencing project: providing services to taxonomists for standard genome sequencing and annotation.</title>
        <authorList>
            <consortium name="The Broad Institute Genomics Platform"/>
            <consortium name="The Broad Institute Genome Sequencing Center for Infectious Disease"/>
            <person name="Wu L."/>
            <person name="Ma J."/>
        </authorList>
    </citation>
    <scope>NUCLEOTIDE SEQUENCE [LARGE SCALE GENOMIC DNA]</scope>
    <source>
        <strain evidence="5">JCM 31047</strain>
    </source>
</reference>
<dbReference type="RefSeq" id="WP_110833178.1">
    <property type="nucleotide sequence ID" value="NZ_BMQG01000003.1"/>
</dbReference>
<feature type="domain" description="Core-binding (CB)" evidence="3">
    <location>
        <begin position="23"/>
        <end position="95"/>
    </location>
</feature>
<dbReference type="InterPro" id="IPR011010">
    <property type="entry name" value="DNA_brk_join_enz"/>
</dbReference>
<evidence type="ECO:0000256" key="1">
    <source>
        <dbReference type="ARBA" id="ARBA00023172"/>
    </source>
</evidence>
<dbReference type="SUPFAM" id="SSF56349">
    <property type="entry name" value="DNA breaking-rejoining enzymes"/>
    <property type="match status" value="1"/>
</dbReference>
<sequence length="292" mass="32164">MSLTPAEFNTLVADGRTEALFTLLLDQLDGPWNTRKAVRSGWRVLQRFLDERGASLLQPLDADAYQQWLTHEYRGVVASTNNRLTQARKLYALLIAAGVTDTNPFEGQAGQHNPADRRRRAYPPDDVLELLAHSGPEDAVLVLLGAHAGLSGPEVSRLTWAHIDHDLTTITVTRPATPGRSVPCSAELQQALAALAEARGATPLLGQRPSGRVITLPQSADALTDSKLRARIYRICERAGVPYRAWQALRNHAALRFLRTHTRQEVMVLLGVHSLTALLPSIRMQQENLSDS</sequence>